<dbReference type="GO" id="GO:0009073">
    <property type="term" value="P:aromatic amino acid family biosynthetic process"/>
    <property type="evidence" value="ECO:0007669"/>
    <property type="project" value="UniProtKB-KW"/>
</dbReference>
<evidence type="ECO:0000256" key="2">
    <source>
        <dbReference type="ARBA" id="ARBA00001941"/>
    </source>
</evidence>
<organism evidence="11 12">
    <name type="scientific">Haloplasma contractile SSD-17B</name>
    <dbReference type="NCBI Taxonomy" id="1033810"/>
    <lineage>
        <taxon>Bacteria</taxon>
        <taxon>Bacillati</taxon>
        <taxon>Mycoplasmatota</taxon>
        <taxon>Mollicutes</taxon>
        <taxon>Haloplasmatales</taxon>
        <taxon>Haloplasmataceae</taxon>
        <taxon>Haloplasma</taxon>
    </lineage>
</organism>
<dbReference type="EMBL" id="AFNU02000003">
    <property type="protein sequence ID" value="ERJ12794.1"/>
    <property type="molecule type" value="Genomic_DNA"/>
</dbReference>
<evidence type="ECO:0000259" key="10">
    <source>
        <dbReference type="Pfam" id="PF24621"/>
    </source>
</evidence>
<dbReference type="Pfam" id="PF01761">
    <property type="entry name" value="DHQ_synthase"/>
    <property type="match status" value="1"/>
</dbReference>
<evidence type="ECO:0000313" key="12">
    <source>
        <dbReference type="Proteomes" id="UP000005707"/>
    </source>
</evidence>
<dbReference type="OrthoDB" id="9806583at2"/>
<dbReference type="AlphaFoldDB" id="F7Q177"/>
<comment type="cofactor">
    <cofactor evidence="1">
        <name>NAD(+)</name>
        <dbReference type="ChEBI" id="CHEBI:57540"/>
    </cofactor>
</comment>
<evidence type="ECO:0000256" key="6">
    <source>
        <dbReference type="ARBA" id="ARBA00023141"/>
    </source>
</evidence>
<reference evidence="11 12" key="2">
    <citation type="journal article" date="2013" name="PLoS ONE">
        <title>INDIGO - INtegrated Data Warehouse of MIcrobial GenOmes with Examples from the Red Sea Extremophiles.</title>
        <authorList>
            <person name="Alam I."/>
            <person name="Antunes A."/>
            <person name="Kamau A.A."/>
            <person name="Ba Alawi W."/>
            <person name="Kalkatawi M."/>
            <person name="Stingl U."/>
            <person name="Bajic V.B."/>
        </authorList>
    </citation>
    <scope>NUCLEOTIDE SEQUENCE [LARGE SCALE GENOMIC DNA]</scope>
    <source>
        <strain evidence="11 12">SSD-17B</strain>
    </source>
</reference>
<accession>F7Q177</accession>
<dbReference type="Gene3D" id="1.20.1090.10">
    <property type="entry name" value="Dehydroquinate synthase-like - alpha domain"/>
    <property type="match status" value="1"/>
</dbReference>
<dbReference type="STRING" id="1033810.HLPCO_001134"/>
<dbReference type="PANTHER" id="PTHR43622">
    <property type="entry name" value="3-DEHYDROQUINATE SYNTHASE"/>
    <property type="match status" value="1"/>
</dbReference>
<dbReference type="GO" id="GO:0003856">
    <property type="term" value="F:3-dehydroquinate synthase activity"/>
    <property type="evidence" value="ECO:0007669"/>
    <property type="project" value="UniProtKB-EC"/>
</dbReference>
<proteinExistence type="predicted"/>
<sequence>MNIIDVKTVQKDYQVKLGYGILSELNEVIDANRPILVITDDYVKQLHYKELVEYLPSQHEVISFSNPPEQSKTLNGYQHILEFAYKKHYPRGLQVIAFGGGAIGDLAGYFAATYKRGVSFIQVPTTILAHDSSVGGKVAINFKDVKNMVGAFYQPDCVIYELSFLDTLNEAEQRSGFSEAVKHSMLSKEPFLITIMNTITSMDQLVLERQKLLKLITDCIEVKNYYVLEDVYDTSVRQFLNFGHTLAHGLEKQYELTHGEAVAFGMCFDLFLSKTTRDEGVNFLDLYSYFFRLGYFRDLNTIDAKKLYKVMRHDKKNRDENLVFIGLKNLGEPYKIEISKDLFFQKMKEFLINIKNLVI</sequence>
<dbReference type="eggNOG" id="COG0337">
    <property type="taxonomic scope" value="Bacteria"/>
</dbReference>
<keyword evidence="8" id="KW-0170">Cobalt</keyword>
<dbReference type="EC" id="4.2.3.4" evidence="11"/>
<feature type="domain" description="3-dehydroquinate synthase C-terminal" evidence="10">
    <location>
        <begin position="176"/>
        <end position="317"/>
    </location>
</feature>
<dbReference type="SUPFAM" id="SSF56796">
    <property type="entry name" value="Dehydroquinate synthase-like"/>
    <property type="match status" value="1"/>
</dbReference>
<dbReference type="RefSeq" id="WP_008825795.1">
    <property type="nucleotide sequence ID" value="NZ_AFNU02000003.1"/>
</dbReference>
<keyword evidence="4" id="KW-0479">Metal-binding</keyword>
<keyword evidence="6" id="KW-0057">Aromatic amino acid biosynthesis</keyword>
<comment type="cofactor">
    <cofactor evidence="2">
        <name>Co(2+)</name>
        <dbReference type="ChEBI" id="CHEBI:48828"/>
    </cofactor>
</comment>
<keyword evidence="3" id="KW-0028">Amino-acid biosynthesis</keyword>
<name>F7Q177_9MOLU</name>
<dbReference type="InterPro" id="IPR056179">
    <property type="entry name" value="DHQS_C"/>
</dbReference>
<dbReference type="InParanoid" id="F7Q177"/>
<evidence type="ECO:0000256" key="1">
    <source>
        <dbReference type="ARBA" id="ARBA00001911"/>
    </source>
</evidence>
<dbReference type="Gene3D" id="3.40.50.1970">
    <property type="match status" value="1"/>
</dbReference>
<dbReference type="PIRSF" id="PIRSF001455">
    <property type="entry name" value="DHQ_synth"/>
    <property type="match status" value="1"/>
</dbReference>
<dbReference type="InterPro" id="IPR030963">
    <property type="entry name" value="DHQ_synth_fam"/>
</dbReference>
<keyword evidence="5" id="KW-0520">NAD</keyword>
<dbReference type="GO" id="GO:0046872">
    <property type="term" value="F:metal ion binding"/>
    <property type="evidence" value="ECO:0007669"/>
    <property type="project" value="UniProtKB-KW"/>
</dbReference>
<dbReference type="GO" id="GO:0008652">
    <property type="term" value="P:amino acid biosynthetic process"/>
    <property type="evidence" value="ECO:0007669"/>
    <property type="project" value="UniProtKB-KW"/>
</dbReference>
<reference evidence="11 12" key="1">
    <citation type="journal article" date="2011" name="J. Bacteriol.">
        <title>Genome sequence of Haloplasma contractile, an unusual contractile bacterium from a deep-sea anoxic brine lake.</title>
        <authorList>
            <person name="Antunes A."/>
            <person name="Alam I."/>
            <person name="El Dorry H."/>
            <person name="Siam R."/>
            <person name="Robertson A."/>
            <person name="Bajic V.B."/>
            <person name="Stingl U."/>
        </authorList>
    </citation>
    <scope>NUCLEOTIDE SEQUENCE [LARGE SCALE GENOMIC DNA]</scope>
    <source>
        <strain evidence="11 12">SSD-17B</strain>
    </source>
</reference>
<dbReference type="InterPro" id="IPR050071">
    <property type="entry name" value="Dehydroquinate_synthase"/>
</dbReference>
<evidence type="ECO:0000313" key="11">
    <source>
        <dbReference type="EMBL" id="ERJ12794.1"/>
    </source>
</evidence>
<keyword evidence="7 11" id="KW-0456">Lyase</keyword>
<dbReference type="InterPro" id="IPR030960">
    <property type="entry name" value="DHQS/DOIS_N"/>
</dbReference>
<gene>
    <name evidence="11" type="primary">aroB</name>
    <name evidence="11" type="ORF">HLPCO_001134</name>
</gene>
<dbReference type="Pfam" id="PF24621">
    <property type="entry name" value="DHQS_C"/>
    <property type="match status" value="1"/>
</dbReference>
<evidence type="ECO:0000256" key="4">
    <source>
        <dbReference type="ARBA" id="ARBA00022723"/>
    </source>
</evidence>
<evidence type="ECO:0000256" key="7">
    <source>
        <dbReference type="ARBA" id="ARBA00023239"/>
    </source>
</evidence>
<keyword evidence="12" id="KW-1185">Reference proteome</keyword>
<protein>
    <submittedName>
        <fullName evidence="11">3-dehydroquinate synthase protein</fullName>
        <ecNumber evidence="11">4.2.3.4</ecNumber>
    </submittedName>
</protein>
<comment type="caution">
    <text evidence="11">The sequence shown here is derived from an EMBL/GenBank/DDBJ whole genome shotgun (WGS) entry which is preliminary data.</text>
</comment>
<feature type="domain" description="3-dehydroquinate synthase N-terminal" evidence="9">
    <location>
        <begin position="68"/>
        <end position="173"/>
    </location>
</feature>
<dbReference type="CDD" id="cd08195">
    <property type="entry name" value="DHQS"/>
    <property type="match status" value="1"/>
</dbReference>
<evidence type="ECO:0000256" key="3">
    <source>
        <dbReference type="ARBA" id="ARBA00022605"/>
    </source>
</evidence>
<evidence type="ECO:0000256" key="8">
    <source>
        <dbReference type="ARBA" id="ARBA00023285"/>
    </source>
</evidence>
<evidence type="ECO:0000259" key="9">
    <source>
        <dbReference type="Pfam" id="PF01761"/>
    </source>
</evidence>
<evidence type="ECO:0000256" key="5">
    <source>
        <dbReference type="ARBA" id="ARBA00023027"/>
    </source>
</evidence>
<dbReference type="Proteomes" id="UP000005707">
    <property type="component" value="Unassembled WGS sequence"/>
</dbReference>
<dbReference type="PANTHER" id="PTHR43622:SF7">
    <property type="entry name" value="3-DEHYDROQUINATE SYNTHASE, CHLOROPLASTIC"/>
    <property type="match status" value="1"/>
</dbReference>